<evidence type="ECO:0000256" key="2">
    <source>
        <dbReference type="SAM" id="Phobius"/>
    </source>
</evidence>
<dbReference type="Proteomes" id="UP000015101">
    <property type="component" value="Unassembled WGS sequence"/>
</dbReference>
<feature type="compositionally biased region" description="Basic and acidic residues" evidence="1">
    <location>
        <begin position="112"/>
        <end position="123"/>
    </location>
</feature>
<protein>
    <submittedName>
        <fullName evidence="3 4">Uncharacterized protein</fullName>
    </submittedName>
</protein>
<feature type="region of interest" description="Disordered" evidence="1">
    <location>
        <begin position="87"/>
        <end position="123"/>
    </location>
</feature>
<evidence type="ECO:0000256" key="1">
    <source>
        <dbReference type="SAM" id="MobiDB-lite"/>
    </source>
</evidence>
<reference evidence="4" key="3">
    <citation type="submission" date="2015-06" db="UniProtKB">
        <authorList>
            <consortium name="EnsemblMetazoa"/>
        </authorList>
    </citation>
    <scope>IDENTIFICATION</scope>
</reference>
<dbReference type="GeneID" id="20205296"/>
<name>T1F8Z7_HELRO</name>
<accession>T1F8Z7</accession>
<gene>
    <name evidence="4" type="primary">20205296</name>
    <name evidence="3" type="ORF">HELRODRAFT_175196</name>
</gene>
<keyword evidence="5" id="KW-1185">Reference proteome</keyword>
<keyword evidence="2" id="KW-0812">Transmembrane</keyword>
<reference evidence="3 5" key="2">
    <citation type="journal article" date="2013" name="Nature">
        <title>Insights into bilaterian evolution from three spiralian genomes.</title>
        <authorList>
            <person name="Simakov O."/>
            <person name="Marletaz F."/>
            <person name="Cho S.J."/>
            <person name="Edsinger-Gonzales E."/>
            <person name="Havlak P."/>
            <person name="Hellsten U."/>
            <person name="Kuo D.H."/>
            <person name="Larsson T."/>
            <person name="Lv J."/>
            <person name="Arendt D."/>
            <person name="Savage R."/>
            <person name="Osoegawa K."/>
            <person name="de Jong P."/>
            <person name="Grimwood J."/>
            <person name="Chapman J.A."/>
            <person name="Shapiro H."/>
            <person name="Aerts A."/>
            <person name="Otillar R.P."/>
            <person name="Terry A.Y."/>
            <person name="Boore J.L."/>
            <person name="Grigoriev I.V."/>
            <person name="Lindberg D.R."/>
            <person name="Seaver E.C."/>
            <person name="Weisblat D.A."/>
            <person name="Putnam N.H."/>
            <person name="Rokhsar D.S."/>
        </authorList>
    </citation>
    <scope>NUCLEOTIDE SEQUENCE</scope>
</reference>
<dbReference type="EMBL" id="KB096830">
    <property type="protein sequence ID" value="ESO01167.1"/>
    <property type="molecule type" value="Genomic_DNA"/>
</dbReference>
<keyword evidence="2" id="KW-1133">Transmembrane helix</keyword>
<dbReference type="RefSeq" id="XP_009020879.1">
    <property type="nucleotide sequence ID" value="XM_009022631.1"/>
</dbReference>
<sequence>MWAESSGMLTLIFKWDVNQKISMNIHVNTLVVTETERSEPQLIRFSSNRRSIGMSQHQIINYASVFGVVFIIVTIVGLIILINNRHNTPYDNMSNLTHKNKRTLKHNKQKEKKSADGEKKLNA</sequence>
<feature type="compositionally biased region" description="Basic residues" evidence="1">
    <location>
        <begin position="98"/>
        <end position="111"/>
    </location>
</feature>
<feature type="transmembrane region" description="Helical" evidence="2">
    <location>
        <begin position="59"/>
        <end position="82"/>
    </location>
</feature>
<dbReference type="HOGENOM" id="CLU_2017703_0_0_1"/>
<organism evidence="4 5">
    <name type="scientific">Helobdella robusta</name>
    <name type="common">Californian leech</name>
    <dbReference type="NCBI Taxonomy" id="6412"/>
    <lineage>
        <taxon>Eukaryota</taxon>
        <taxon>Metazoa</taxon>
        <taxon>Spiralia</taxon>
        <taxon>Lophotrochozoa</taxon>
        <taxon>Annelida</taxon>
        <taxon>Clitellata</taxon>
        <taxon>Hirudinea</taxon>
        <taxon>Rhynchobdellida</taxon>
        <taxon>Glossiphoniidae</taxon>
        <taxon>Helobdella</taxon>
    </lineage>
</organism>
<keyword evidence="2" id="KW-0472">Membrane</keyword>
<evidence type="ECO:0000313" key="3">
    <source>
        <dbReference type="EMBL" id="ESO01167.1"/>
    </source>
</evidence>
<dbReference type="AlphaFoldDB" id="T1F8Z7"/>
<reference evidence="5" key="1">
    <citation type="submission" date="2012-12" db="EMBL/GenBank/DDBJ databases">
        <authorList>
            <person name="Hellsten U."/>
            <person name="Grimwood J."/>
            <person name="Chapman J.A."/>
            <person name="Shapiro H."/>
            <person name="Aerts A."/>
            <person name="Otillar R.P."/>
            <person name="Terry A.Y."/>
            <person name="Boore J.L."/>
            <person name="Simakov O."/>
            <person name="Marletaz F."/>
            <person name="Cho S.-J."/>
            <person name="Edsinger-Gonzales E."/>
            <person name="Havlak P."/>
            <person name="Kuo D.-H."/>
            <person name="Larsson T."/>
            <person name="Lv J."/>
            <person name="Arendt D."/>
            <person name="Savage R."/>
            <person name="Osoegawa K."/>
            <person name="de Jong P."/>
            <person name="Lindberg D.R."/>
            <person name="Seaver E.C."/>
            <person name="Weisblat D.A."/>
            <person name="Putnam N.H."/>
            <person name="Grigoriev I.V."/>
            <person name="Rokhsar D.S."/>
        </authorList>
    </citation>
    <scope>NUCLEOTIDE SEQUENCE</scope>
</reference>
<dbReference type="KEGG" id="hro:HELRODRAFT_175196"/>
<proteinExistence type="predicted"/>
<dbReference type="EMBL" id="AMQM01005166">
    <property type="status" value="NOT_ANNOTATED_CDS"/>
    <property type="molecule type" value="Genomic_DNA"/>
</dbReference>
<evidence type="ECO:0000313" key="5">
    <source>
        <dbReference type="Proteomes" id="UP000015101"/>
    </source>
</evidence>
<feature type="compositionally biased region" description="Polar residues" evidence="1">
    <location>
        <begin position="87"/>
        <end position="97"/>
    </location>
</feature>
<dbReference type="EnsemblMetazoa" id="HelroT175196">
    <property type="protein sequence ID" value="HelroP175196"/>
    <property type="gene ID" value="HelroG175196"/>
</dbReference>
<evidence type="ECO:0000313" key="4">
    <source>
        <dbReference type="EnsemblMetazoa" id="HelroP175196"/>
    </source>
</evidence>
<dbReference type="InParanoid" id="T1F8Z7"/>
<dbReference type="CTD" id="20205296"/>